<dbReference type="InterPro" id="IPR013087">
    <property type="entry name" value="Znf_C2H2_type"/>
</dbReference>
<keyword evidence="4" id="KW-1185">Reference proteome</keyword>
<accession>A0A8G0LMD7</accession>
<gene>
    <name evidence="3" type="ORF">H0G86_010411</name>
</gene>
<protein>
    <submittedName>
        <fullName evidence="3">C2H2-type domain-containing protein</fullName>
    </submittedName>
</protein>
<sequence length="340" mass="38849">MCDLFSFIPPAWYTTIYAKMEHHNPRHTAPALTGPFLEHLNREMEATINYKHQSLENCFPEHRDHLSSPTDYSTNPHAHYATDRTRWETRVRPAPPSNGVELESRDILIGAFDHLASQHDVESESLNQYGFSGPAKFESTKFPSFSLQTQGLIYTNLGTTNARQSLLAQNSSLPLSPSILTSQQVGKMNDMHHMALQPSDAVYLPPYDNMHHSEAQDLLGLDFGPDPPVRLDNNQGSGFEVALRCPHPSCSSKLLFTRRCDRDKHYRLHFRKFFCRINGCHMSHELKGTRSQIGFSTMKDRDRHEKGHNPSIVCPYCGNLFSRNDNFQSHCQRLHSDMRS</sequence>
<name>A0A8G0LMD7_9HYPO</name>
<evidence type="ECO:0000256" key="1">
    <source>
        <dbReference type="PROSITE-ProRule" id="PRU00042"/>
    </source>
</evidence>
<evidence type="ECO:0000259" key="2">
    <source>
        <dbReference type="PROSITE" id="PS50157"/>
    </source>
</evidence>
<proteinExistence type="predicted"/>
<keyword evidence="1" id="KW-0479">Metal-binding</keyword>
<evidence type="ECO:0000313" key="4">
    <source>
        <dbReference type="Proteomes" id="UP000826661"/>
    </source>
</evidence>
<dbReference type="AlphaFoldDB" id="A0A8G0LMD7"/>
<dbReference type="Proteomes" id="UP000826661">
    <property type="component" value="Chromosome V"/>
</dbReference>
<organism evidence="3 4">
    <name type="scientific">Trichoderma simmonsii</name>
    <dbReference type="NCBI Taxonomy" id="1491479"/>
    <lineage>
        <taxon>Eukaryota</taxon>
        <taxon>Fungi</taxon>
        <taxon>Dikarya</taxon>
        <taxon>Ascomycota</taxon>
        <taxon>Pezizomycotina</taxon>
        <taxon>Sordariomycetes</taxon>
        <taxon>Hypocreomycetidae</taxon>
        <taxon>Hypocreales</taxon>
        <taxon>Hypocreaceae</taxon>
        <taxon>Trichoderma</taxon>
    </lineage>
</organism>
<dbReference type="GO" id="GO:0008270">
    <property type="term" value="F:zinc ion binding"/>
    <property type="evidence" value="ECO:0007669"/>
    <property type="project" value="UniProtKB-KW"/>
</dbReference>
<dbReference type="PROSITE" id="PS50157">
    <property type="entry name" value="ZINC_FINGER_C2H2_2"/>
    <property type="match status" value="1"/>
</dbReference>
<reference evidence="3 4" key="1">
    <citation type="journal article" date="2021" name="BMC Genomics">
        <title>Telomere-to-telomere genome assembly of asparaginase-producing Trichoderma simmonsii.</title>
        <authorList>
            <person name="Chung D."/>
            <person name="Kwon Y.M."/>
            <person name="Yang Y."/>
        </authorList>
    </citation>
    <scope>NUCLEOTIDE SEQUENCE [LARGE SCALE GENOMIC DNA]</scope>
    <source>
        <strain evidence="3 4">GH-Sj1</strain>
    </source>
</reference>
<dbReference type="SMART" id="SM00355">
    <property type="entry name" value="ZnF_C2H2"/>
    <property type="match status" value="3"/>
</dbReference>
<feature type="domain" description="C2H2-type" evidence="2">
    <location>
        <begin position="312"/>
        <end position="340"/>
    </location>
</feature>
<keyword evidence="1" id="KW-0863">Zinc-finger</keyword>
<evidence type="ECO:0000313" key="3">
    <source>
        <dbReference type="EMBL" id="QYT03453.1"/>
    </source>
</evidence>
<dbReference type="PROSITE" id="PS00028">
    <property type="entry name" value="ZINC_FINGER_C2H2_1"/>
    <property type="match status" value="1"/>
</dbReference>
<dbReference type="EMBL" id="CP075868">
    <property type="protein sequence ID" value="QYT03453.1"/>
    <property type="molecule type" value="Genomic_DNA"/>
</dbReference>
<keyword evidence="1" id="KW-0862">Zinc</keyword>